<dbReference type="EMBL" id="FOZV01000002">
    <property type="protein sequence ID" value="SFS45646.1"/>
    <property type="molecule type" value="Genomic_DNA"/>
</dbReference>
<organism evidence="1 2">
    <name type="scientific">Brevundimonas viscosa</name>
    <dbReference type="NCBI Taxonomy" id="871741"/>
    <lineage>
        <taxon>Bacteria</taxon>
        <taxon>Pseudomonadati</taxon>
        <taxon>Pseudomonadota</taxon>
        <taxon>Alphaproteobacteria</taxon>
        <taxon>Caulobacterales</taxon>
        <taxon>Caulobacteraceae</taxon>
        <taxon>Brevundimonas</taxon>
    </lineage>
</organism>
<reference evidence="2" key="1">
    <citation type="submission" date="2016-10" db="EMBL/GenBank/DDBJ databases">
        <authorList>
            <person name="Varghese N."/>
            <person name="Submissions S."/>
        </authorList>
    </citation>
    <scope>NUCLEOTIDE SEQUENCE [LARGE SCALE GENOMIC DNA]</scope>
    <source>
        <strain evidence="2">CGMCC 1.10683</strain>
    </source>
</reference>
<dbReference type="Proteomes" id="UP000198788">
    <property type="component" value="Unassembled WGS sequence"/>
</dbReference>
<accession>A0A1I6PZK4</accession>
<protein>
    <recommendedName>
        <fullName evidence="3">Lipoprotein</fullName>
    </recommendedName>
</protein>
<dbReference type="AlphaFoldDB" id="A0A1I6PZK4"/>
<proteinExistence type="predicted"/>
<gene>
    <name evidence="1" type="ORF">SAMN05192570_1433</name>
</gene>
<evidence type="ECO:0000313" key="1">
    <source>
        <dbReference type="EMBL" id="SFS45646.1"/>
    </source>
</evidence>
<evidence type="ECO:0008006" key="3">
    <source>
        <dbReference type="Google" id="ProtNLM"/>
    </source>
</evidence>
<name>A0A1I6PZK4_9CAUL</name>
<sequence length="141" mass="14962">MRAAAFSGLVALLVAGCMDPKAPETLAGQRLEVGDQRLLAWPATAMDTPAYGVIGVSCEIGEFPIQVLEPDRDPAIARREFAFAAAFNQAMIASPYYSAAECRAFSADGQPALGRVGPEATRVAAPRLGEDFRQIFGFEAP</sequence>
<dbReference type="PROSITE" id="PS51257">
    <property type="entry name" value="PROKAR_LIPOPROTEIN"/>
    <property type="match status" value="1"/>
</dbReference>
<keyword evidence="2" id="KW-1185">Reference proteome</keyword>
<dbReference type="STRING" id="871741.SAMN05192570_1433"/>
<evidence type="ECO:0000313" key="2">
    <source>
        <dbReference type="Proteomes" id="UP000198788"/>
    </source>
</evidence>